<evidence type="ECO:0000256" key="6">
    <source>
        <dbReference type="ARBA" id="ARBA00023136"/>
    </source>
</evidence>
<organism evidence="9 10">
    <name type="scientific">Ajellomyces capsulatus (strain G186AR / H82 / ATCC MYA-2454 / RMSCC 2432)</name>
    <name type="common">Darling's disease fungus</name>
    <name type="synonym">Histoplasma capsulatum</name>
    <dbReference type="NCBI Taxonomy" id="447093"/>
    <lineage>
        <taxon>Eukaryota</taxon>
        <taxon>Fungi</taxon>
        <taxon>Dikarya</taxon>
        <taxon>Ascomycota</taxon>
        <taxon>Pezizomycotina</taxon>
        <taxon>Eurotiomycetes</taxon>
        <taxon>Eurotiomycetidae</taxon>
        <taxon>Onygenales</taxon>
        <taxon>Ajellomycetaceae</taxon>
        <taxon>Histoplasma</taxon>
    </lineage>
</organism>
<dbReference type="InParanoid" id="C0NJJ3"/>
<evidence type="ECO:0000256" key="8">
    <source>
        <dbReference type="RuleBase" id="RU363111"/>
    </source>
</evidence>
<dbReference type="EMBL" id="GG663366">
    <property type="protein sequence ID" value="EEH08034.1"/>
    <property type="molecule type" value="Genomic_DNA"/>
</dbReference>
<evidence type="ECO:0000313" key="9">
    <source>
        <dbReference type="EMBL" id="EEH08034.1"/>
    </source>
</evidence>
<dbReference type="InterPro" id="IPR007305">
    <property type="entry name" value="Vesicle_transpt_Got1/SFT2"/>
</dbReference>
<comment type="similarity">
    <text evidence="7 8">Belongs to the SFT2 family.</text>
</comment>
<accession>C0NJJ3</accession>
<evidence type="ECO:0000256" key="3">
    <source>
        <dbReference type="ARBA" id="ARBA00022692"/>
    </source>
</evidence>
<keyword evidence="2 8" id="KW-0813">Transport</keyword>
<dbReference type="GeneID" id="69036339"/>
<name>C0NJJ3_AJECG</name>
<dbReference type="AlphaFoldDB" id="C0NJJ3"/>
<feature type="transmembrane region" description="Helical" evidence="8">
    <location>
        <begin position="224"/>
        <end position="245"/>
    </location>
</feature>
<keyword evidence="4 8" id="KW-0653">Protein transport</keyword>
<evidence type="ECO:0000256" key="4">
    <source>
        <dbReference type="ARBA" id="ARBA00022927"/>
    </source>
</evidence>
<keyword evidence="6 8" id="KW-0472">Membrane</keyword>
<dbReference type="GO" id="GO:0016192">
    <property type="term" value="P:vesicle-mediated transport"/>
    <property type="evidence" value="ECO:0007669"/>
    <property type="project" value="InterPro"/>
</dbReference>
<dbReference type="FunCoup" id="C0NJJ3">
    <property type="interactions" value="640"/>
</dbReference>
<dbReference type="PANTHER" id="PTHR23137:SF36">
    <property type="entry name" value="VESICLE TRANSPORT PROTEIN SFT2C"/>
    <property type="match status" value="1"/>
</dbReference>
<sequence>MGVRLVPGLQATRTDSVLQTSTERGPCVNPIWFPLHFFSTASTREASFAQLHSYSPFRTGPFRFIAATFIANPPSQATDHHHQHALRTTTTTPLRRLPVPSTFLATDTGMASASFRDSMNSLGWTLGQPDTASTNRTTSKSVFASIQSLNPFADRGYVQLPAQDDSAASLPAPTRREEDETWFSLTRWDRMLIFAGCIVGALVCFSICIGLILFPLMFRARKFAVLWSVGSVLFLISWAVLMGPMAYVKHLASGPRLPFTGAYFTSIGLTLYFAIGLHSTILTLISCIFQLIALVWYLSRSYCCSGIPFIVLSFPFLMFPVFC</sequence>
<evidence type="ECO:0000256" key="1">
    <source>
        <dbReference type="ARBA" id="ARBA00004141"/>
    </source>
</evidence>
<evidence type="ECO:0000256" key="7">
    <source>
        <dbReference type="ARBA" id="ARBA00025800"/>
    </source>
</evidence>
<dbReference type="RefSeq" id="XP_045288515.1">
    <property type="nucleotide sequence ID" value="XM_045430372.1"/>
</dbReference>
<dbReference type="VEuPathDB" id="FungiDB:I7I50_06909"/>
<keyword evidence="3 8" id="KW-0812">Transmembrane</keyword>
<comment type="subcellular location">
    <subcellularLocation>
        <location evidence="8">Golgi apparatus membrane</location>
        <topology evidence="8">Multi-pass membrane protein</topology>
    </subcellularLocation>
    <subcellularLocation>
        <location evidence="1">Membrane</location>
        <topology evidence="1">Multi-pass membrane protein</topology>
    </subcellularLocation>
</comment>
<keyword evidence="8" id="KW-0333">Golgi apparatus</keyword>
<dbReference type="PANTHER" id="PTHR23137">
    <property type="entry name" value="VESICLE TRANSPORT PROTEIN-RELATED"/>
    <property type="match status" value="1"/>
</dbReference>
<evidence type="ECO:0000256" key="2">
    <source>
        <dbReference type="ARBA" id="ARBA00022448"/>
    </source>
</evidence>
<dbReference type="InterPro" id="IPR011691">
    <property type="entry name" value="Vesicle_transpt_SFT2"/>
</dbReference>
<gene>
    <name evidence="9" type="ORF">HCBG_03323</name>
</gene>
<dbReference type="GO" id="GO:0000139">
    <property type="term" value="C:Golgi membrane"/>
    <property type="evidence" value="ECO:0007669"/>
    <property type="project" value="UniProtKB-SubCell"/>
</dbReference>
<evidence type="ECO:0000313" key="10">
    <source>
        <dbReference type="Proteomes" id="UP000001631"/>
    </source>
</evidence>
<keyword evidence="10" id="KW-1185">Reference proteome</keyword>
<proteinExistence type="inferred from homology"/>
<comment type="function">
    <text evidence="8">Nonessential protein required for the fusion of transport vesicles derived from the endocytic pathway with the Golgi complex.</text>
</comment>
<evidence type="ECO:0000256" key="5">
    <source>
        <dbReference type="ARBA" id="ARBA00022989"/>
    </source>
</evidence>
<feature type="transmembrane region" description="Helical" evidence="8">
    <location>
        <begin position="192"/>
        <end position="218"/>
    </location>
</feature>
<dbReference type="GO" id="GO:0015031">
    <property type="term" value="P:protein transport"/>
    <property type="evidence" value="ECO:0007669"/>
    <property type="project" value="UniProtKB-KW"/>
</dbReference>
<dbReference type="Pfam" id="PF04178">
    <property type="entry name" value="Got1"/>
    <property type="match status" value="1"/>
</dbReference>
<feature type="transmembrane region" description="Helical" evidence="8">
    <location>
        <begin position="305"/>
        <end position="322"/>
    </location>
</feature>
<comment type="caution">
    <text evidence="8">Lacks conserved residue(s) required for the propagation of feature annotation.</text>
</comment>
<protein>
    <recommendedName>
        <fullName evidence="8">Protein transport protein SFT2</fullName>
    </recommendedName>
</protein>
<dbReference type="Proteomes" id="UP000001631">
    <property type="component" value="Unassembled WGS sequence"/>
</dbReference>
<dbReference type="HOGENOM" id="CLU_860427_0_0_1"/>
<keyword evidence="5 8" id="KW-1133">Transmembrane helix</keyword>
<reference evidence="9" key="1">
    <citation type="submission" date="2009-02" db="EMBL/GenBank/DDBJ databases">
        <title>The Genome Sequence of Ajellomyces capsulatus strain G186AR.</title>
        <authorList>
            <consortium name="The Broad Institute Genome Sequencing Platform"/>
            <person name="Champion M."/>
            <person name="Cuomo C."/>
            <person name="Ma L.-J."/>
            <person name="Henn M.R."/>
            <person name="Sil A."/>
            <person name="Goldman B."/>
            <person name="Young S.K."/>
            <person name="Kodira C.D."/>
            <person name="Zeng Q."/>
            <person name="Koehrsen M."/>
            <person name="Alvarado L."/>
            <person name="Berlin A."/>
            <person name="Borenstein D."/>
            <person name="Chen Z."/>
            <person name="Engels R."/>
            <person name="Freedman E."/>
            <person name="Gellesch M."/>
            <person name="Goldberg J."/>
            <person name="Griggs A."/>
            <person name="Gujja S."/>
            <person name="Heiman D."/>
            <person name="Hepburn T."/>
            <person name="Howarth C."/>
            <person name="Jen D."/>
            <person name="Larson L."/>
            <person name="Lewis B."/>
            <person name="Mehta T."/>
            <person name="Park D."/>
            <person name="Pearson M."/>
            <person name="Roberts A."/>
            <person name="Saif S."/>
            <person name="Shea T."/>
            <person name="Shenoy N."/>
            <person name="Sisk P."/>
            <person name="Stolte C."/>
            <person name="Sykes S."/>
            <person name="Walk T."/>
            <person name="White J."/>
            <person name="Yandava C."/>
            <person name="Klein B."/>
            <person name="McEwen J.G."/>
            <person name="Puccia R."/>
            <person name="Goldman G.H."/>
            <person name="Felipe M.S."/>
            <person name="Nino-Vega G."/>
            <person name="San-Blas G."/>
            <person name="Taylor J."/>
            <person name="Mendoza L."/>
            <person name="Galagan J."/>
            <person name="Nusbaum C."/>
            <person name="Birren B."/>
        </authorList>
    </citation>
    <scope>NUCLEOTIDE SEQUENCE</scope>
    <source>
        <strain evidence="9">G186AR</strain>
    </source>
</reference>
<dbReference type="STRING" id="447093.C0NJJ3"/>